<dbReference type="Proteomes" id="UP000479293">
    <property type="component" value="Unassembled WGS sequence"/>
</dbReference>
<evidence type="ECO:0000313" key="3">
    <source>
        <dbReference type="Proteomes" id="UP000479293"/>
    </source>
</evidence>
<dbReference type="Gene3D" id="3.30.1150.10">
    <property type="match status" value="1"/>
</dbReference>
<keyword evidence="3" id="KW-1185">Reference proteome</keyword>
<protein>
    <submittedName>
        <fullName evidence="2">Uncharacterized protein</fullName>
    </submittedName>
</protein>
<sequence>MKDLACLLFLLAATTASFSQANEPLLTTDVIFDRTALKELRFPSEAFRQEKSVRVYVRFTLTSEGEYDDVSIVNSEPVDESFQKELDRFWPKLPKQDPLYAGLYVIPINFLYGERGTGKPKPISNETDTIAEVRSYRILSELPILSYILCEKKGMGE</sequence>
<evidence type="ECO:0000313" key="2">
    <source>
        <dbReference type="EMBL" id="MPR33630.1"/>
    </source>
</evidence>
<accession>A0A7C9FCH7</accession>
<feature type="chain" id="PRO_5028971541" evidence="1">
    <location>
        <begin position="22"/>
        <end position="157"/>
    </location>
</feature>
<dbReference type="EMBL" id="WHLY01000002">
    <property type="protein sequence ID" value="MPR33630.1"/>
    <property type="molecule type" value="Genomic_DNA"/>
</dbReference>
<dbReference type="AlphaFoldDB" id="A0A7C9FCH7"/>
<dbReference type="RefSeq" id="WP_152759041.1">
    <property type="nucleotide sequence ID" value="NZ_WHLY01000002.1"/>
</dbReference>
<gene>
    <name evidence="2" type="ORF">GBK04_09675</name>
</gene>
<organism evidence="2 3">
    <name type="scientific">Salmonirosea aquatica</name>
    <dbReference type="NCBI Taxonomy" id="2654236"/>
    <lineage>
        <taxon>Bacteria</taxon>
        <taxon>Pseudomonadati</taxon>
        <taxon>Bacteroidota</taxon>
        <taxon>Cytophagia</taxon>
        <taxon>Cytophagales</taxon>
        <taxon>Spirosomataceae</taxon>
        <taxon>Salmonirosea</taxon>
    </lineage>
</organism>
<proteinExistence type="predicted"/>
<reference evidence="2 3" key="1">
    <citation type="submission" date="2019-10" db="EMBL/GenBank/DDBJ databases">
        <title>Draft Genome Sequence of Cytophagaceae sp. SJW1-29.</title>
        <authorList>
            <person name="Choi A."/>
        </authorList>
    </citation>
    <scope>NUCLEOTIDE SEQUENCE [LARGE SCALE GENOMIC DNA]</scope>
    <source>
        <strain evidence="2 3">SJW1-29</strain>
    </source>
</reference>
<keyword evidence="1" id="KW-0732">Signal</keyword>
<name>A0A7C9FCH7_9BACT</name>
<comment type="caution">
    <text evidence="2">The sequence shown here is derived from an EMBL/GenBank/DDBJ whole genome shotgun (WGS) entry which is preliminary data.</text>
</comment>
<evidence type="ECO:0000256" key="1">
    <source>
        <dbReference type="SAM" id="SignalP"/>
    </source>
</evidence>
<feature type="signal peptide" evidence="1">
    <location>
        <begin position="1"/>
        <end position="21"/>
    </location>
</feature>
<dbReference type="SUPFAM" id="SSF74653">
    <property type="entry name" value="TolA/TonB C-terminal domain"/>
    <property type="match status" value="1"/>
</dbReference>